<dbReference type="OrthoDB" id="340901at2759"/>
<comment type="caution">
    <text evidence="2">The sequence shown here is derived from an EMBL/GenBank/DDBJ whole genome shotgun (WGS) entry which is preliminary data.</text>
</comment>
<accession>A0A2P4Z0V7</accession>
<evidence type="ECO:0000256" key="1">
    <source>
        <dbReference type="SAM" id="MobiDB-lite"/>
    </source>
</evidence>
<dbReference type="Proteomes" id="UP000236928">
    <property type="component" value="Unassembled WGS sequence"/>
</dbReference>
<organism evidence="2 3">
    <name type="scientific">Cryptosporidium meleagridis</name>
    <dbReference type="NCBI Taxonomy" id="93969"/>
    <lineage>
        <taxon>Eukaryota</taxon>
        <taxon>Sar</taxon>
        <taxon>Alveolata</taxon>
        <taxon>Apicomplexa</taxon>
        <taxon>Conoidasida</taxon>
        <taxon>Coccidia</taxon>
        <taxon>Eucoccidiorida</taxon>
        <taxon>Eimeriorina</taxon>
        <taxon>Cryptosporidiidae</taxon>
        <taxon>Cryptosporidium</taxon>
    </lineage>
</organism>
<gene>
    <name evidence="2" type="ORF">CmeUKMEL1_08830</name>
</gene>
<name>A0A2P4Z0V7_9CRYT</name>
<evidence type="ECO:0000313" key="3">
    <source>
        <dbReference type="Proteomes" id="UP000236928"/>
    </source>
</evidence>
<dbReference type="VEuPathDB" id="CryptoDB:CmeUKMEL1_08830"/>
<sequence>MSLPSKQAGNPGNYNNQVFGYYILASTHFRFFFSKSNKENVFRHSKGNLNLMRERNSRRKIKPVYYSPSENEDSNEEIDEIESLASQDESIRKRERIHIEEGSREINDMVESIDLTLVVWLREMYCKYNQPYLTCLDCLEHSNYTTRLAEELLMSKFGAK</sequence>
<proteinExistence type="predicted"/>
<evidence type="ECO:0000313" key="2">
    <source>
        <dbReference type="EMBL" id="POM83725.1"/>
    </source>
</evidence>
<keyword evidence="3" id="KW-1185">Reference proteome</keyword>
<reference evidence="2 3" key="1">
    <citation type="submission" date="2014-04" db="EMBL/GenBank/DDBJ databases">
        <title>Comparative Genomics of Cryptosporidium Species.</title>
        <authorList>
            <person name="Silva J.C."/>
            <person name="Su Q."/>
            <person name="Chalmers R."/>
            <person name="Chibucos M.C."/>
            <person name="Elwin K."/>
            <person name="Godinez A."/>
            <person name="Guo F."/>
            <person name="Huynh K."/>
            <person name="Orvis J."/>
            <person name="Ott S."/>
            <person name="Sadzewicz L."/>
            <person name="Sengamalay N."/>
            <person name="Shetty A."/>
            <person name="Sun M."/>
            <person name="Tallon L."/>
            <person name="Xiao L."/>
            <person name="Zhang H."/>
            <person name="Fraser C.M."/>
            <person name="Zhu G."/>
            <person name="Kissinger J."/>
            <person name="Widmer G."/>
        </authorList>
    </citation>
    <scope>NUCLEOTIDE SEQUENCE [LARGE SCALE GENOMIC DNA]</scope>
    <source>
        <strain evidence="2 3">UKMEL1</strain>
    </source>
</reference>
<dbReference type="AlphaFoldDB" id="A0A2P4Z0V7"/>
<dbReference type="EMBL" id="JIBK01000020">
    <property type="protein sequence ID" value="POM83725.1"/>
    <property type="molecule type" value="Genomic_DNA"/>
</dbReference>
<feature type="compositionally biased region" description="Acidic residues" evidence="1">
    <location>
        <begin position="70"/>
        <end position="82"/>
    </location>
</feature>
<protein>
    <submittedName>
        <fullName evidence="2">Uncharacterized protein</fullName>
    </submittedName>
</protein>
<feature type="region of interest" description="Disordered" evidence="1">
    <location>
        <begin position="66"/>
        <end position="90"/>
    </location>
</feature>